<keyword evidence="3" id="KW-1185">Reference proteome</keyword>
<feature type="domain" description="MADF" evidence="1">
    <location>
        <begin position="4"/>
        <end position="55"/>
    </location>
</feature>
<feature type="non-terminal residue" evidence="2">
    <location>
        <position position="1"/>
    </location>
</feature>
<proteinExistence type="predicted"/>
<dbReference type="Pfam" id="PF10545">
    <property type="entry name" value="MADF_DNA_bdg"/>
    <property type="match status" value="1"/>
</dbReference>
<organism evidence="2 3">
    <name type="scientific">Mycetomoellerius zeteki</name>
    <dbReference type="NCBI Taxonomy" id="64791"/>
    <lineage>
        <taxon>Eukaryota</taxon>
        <taxon>Metazoa</taxon>
        <taxon>Ecdysozoa</taxon>
        <taxon>Arthropoda</taxon>
        <taxon>Hexapoda</taxon>
        <taxon>Insecta</taxon>
        <taxon>Pterygota</taxon>
        <taxon>Neoptera</taxon>
        <taxon>Endopterygota</taxon>
        <taxon>Hymenoptera</taxon>
        <taxon>Apocrita</taxon>
        <taxon>Aculeata</taxon>
        <taxon>Formicoidea</taxon>
        <taxon>Formicidae</taxon>
        <taxon>Myrmicinae</taxon>
        <taxon>Mycetomoellerius</taxon>
    </lineage>
</organism>
<evidence type="ECO:0000259" key="1">
    <source>
        <dbReference type="Pfam" id="PF10545"/>
    </source>
</evidence>
<dbReference type="InterPro" id="IPR006578">
    <property type="entry name" value="MADF-dom"/>
</dbReference>
<dbReference type="EMBL" id="KQ982039">
    <property type="protein sequence ID" value="KYQ60777.1"/>
    <property type="molecule type" value="Genomic_DNA"/>
</dbReference>
<name>A0A151XKB2_9HYME</name>
<gene>
    <name evidence="2" type="ORF">ALC60_00161</name>
</gene>
<dbReference type="Proteomes" id="UP000075809">
    <property type="component" value="Unassembled WGS sequence"/>
</dbReference>
<dbReference type="AlphaFoldDB" id="A0A151XKB2"/>
<reference evidence="2 3" key="1">
    <citation type="submission" date="2015-09" db="EMBL/GenBank/DDBJ databases">
        <title>Trachymyrmex zeteki WGS genome.</title>
        <authorList>
            <person name="Nygaard S."/>
            <person name="Hu H."/>
            <person name="Boomsma J."/>
            <person name="Zhang G."/>
        </authorList>
    </citation>
    <scope>NUCLEOTIDE SEQUENCE [LARGE SCALE GENOMIC DNA]</scope>
    <source>
        <strain evidence="2">Tzet28-1</strain>
        <tissue evidence="2">Whole body</tissue>
    </source>
</reference>
<accession>A0A151XKB2</accession>
<evidence type="ECO:0000313" key="2">
    <source>
        <dbReference type="EMBL" id="KYQ60777.1"/>
    </source>
</evidence>
<sequence>GSLTVAMAKQKWKQLRYSYIKARKKMQGYVCSDSGAKAAHPPKSSFSHYERMKFLDDSVPTVP</sequence>
<protein>
    <recommendedName>
        <fullName evidence="1">MADF domain-containing protein</fullName>
    </recommendedName>
</protein>
<evidence type="ECO:0000313" key="3">
    <source>
        <dbReference type="Proteomes" id="UP000075809"/>
    </source>
</evidence>
<dbReference type="STRING" id="64791.A0A151XKB2"/>